<feature type="chain" id="PRO_5015582533" evidence="4">
    <location>
        <begin position="22"/>
        <end position="725"/>
    </location>
</feature>
<keyword evidence="4" id="KW-0732">Signal</keyword>
<feature type="signal peptide" evidence="4">
    <location>
        <begin position="1"/>
        <end position="21"/>
    </location>
</feature>
<dbReference type="PANTHER" id="PTHR11731:SF193">
    <property type="entry name" value="DIPEPTIDYL PEPTIDASE 9"/>
    <property type="match status" value="1"/>
</dbReference>
<feature type="domain" description="Dipeptidylpeptidase IV N-terminal" evidence="6">
    <location>
        <begin position="100"/>
        <end position="443"/>
    </location>
</feature>
<dbReference type="InterPro" id="IPR001375">
    <property type="entry name" value="Peptidase_S9_cat"/>
</dbReference>
<dbReference type="PROSITE" id="PS00708">
    <property type="entry name" value="PRO_ENDOPEP_SER"/>
    <property type="match status" value="1"/>
</dbReference>
<dbReference type="Pfam" id="PF00326">
    <property type="entry name" value="Peptidase_S9"/>
    <property type="match status" value="1"/>
</dbReference>
<dbReference type="Pfam" id="PF00930">
    <property type="entry name" value="DPPIV_N"/>
    <property type="match status" value="1"/>
</dbReference>
<dbReference type="InterPro" id="IPR050278">
    <property type="entry name" value="Serine_Prot_S9B/DPPIV"/>
</dbReference>
<dbReference type="InterPro" id="IPR002469">
    <property type="entry name" value="Peptidase_S9B_N"/>
</dbReference>
<dbReference type="InterPro" id="IPR029058">
    <property type="entry name" value="AB_hydrolase_fold"/>
</dbReference>
<dbReference type="SUPFAM" id="SSF82171">
    <property type="entry name" value="DPP6 N-terminal domain-like"/>
    <property type="match status" value="1"/>
</dbReference>
<evidence type="ECO:0000313" key="7">
    <source>
        <dbReference type="EMBL" id="PVZ08111.1"/>
    </source>
</evidence>
<dbReference type="RefSeq" id="WP_116679841.1">
    <property type="nucleotide sequence ID" value="NZ_QEKY01000015.1"/>
</dbReference>
<dbReference type="InterPro" id="IPR002471">
    <property type="entry name" value="Pept_S9_AS"/>
</dbReference>
<evidence type="ECO:0000259" key="5">
    <source>
        <dbReference type="Pfam" id="PF00326"/>
    </source>
</evidence>
<dbReference type="Proteomes" id="UP000245462">
    <property type="component" value="Unassembled WGS sequence"/>
</dbReference>
<accession>A0A2U1F7F1</accession>
<dbReference type="AlphaFoldDB" id="A0A2U1F7F1"/>
<keyword evidence="1" id="KW-0645">Protease</keyword>
<sequence length="725" mass="82074">MKRQTITLLLGIILGMSAAYSQTGSKIVDLKEITGGAFYARSAGGGIRSMADGEHYTEMNRERTAIIRYSYASGQAVDTLFNVNRARECSFDRIQNYEVSSTGHHILLYTDIEDIYRHSYRATVYDYDVRRNLVKPLSENSGKVMIPTFSPDGRMVAFVRDNNIFIKKFDFDTEVQVTTDGRVNAILNGVTDWVYEEELVVTNLMSWSADSDFLAYVRSDETAVPEYRMPMYEGLLYPEDYAYKYPKAGERNSSVSLHLYNVTDRSTKAVKLPIDEGSYIPRIAFTDNADELAVMTLNRQQNDFKMYYVHPKSLVPKLILQDVNKRYVDSDWVQGLVFTVGGGFAYVSEKDGFAHIYLYDNKGVMRRQVTSGSWDVTKLYGVDAVGTVYYQSAEESPIRRAVYAVDTKGKKTKLSQGVGTNDAMFSNSYAYYIQTYSNTTTPTVVSVYRTKGAKELRTLEDNAALRERLATYRYNAKEFTTIRTDAGLELNAWIVKPLDFDPSRKYPVLMVQYGGPNSQQVLDRYSFDWEHYLASKGYVTICVDGRGTGARGEEWRKCTYMQLGILESDDQIAAAKAIGRLPYVDADRIGIWGWSYGGYMTLMSLCRGNGTFKTGIAVAPVADWRFYDTVYTERFMRTPKENPAGYKASSAIEVAAQLQGKLLIISGSADDNVHLQNTMLFTEALVQANIPFDMAIYTDKNHSIYGGNTRHHLYTRKAKFLFDNL</sequence>
<dbReference type="Gene3D" id="2.140.10.30">
    <property type="entry name" value="Dipeptidylpeptidase IV, N-terminal domain"/>
    <property type="match status" value="1"/>
</dbReference>
<evidence type="ECO:0000256" key="3">
    <source>
        <dbReference type="ARBA" id="ARBA00023180"/>
    </source>
</evidence>
<evidence type="ECO:0000313" key="8">
    <source>
        <dbReference type="Proteomes" id="UP000245462"/>
    </source>
</evidence>
<feature type="domain" description="Peptidase S9 prolyl oligopeptidase catalytic" evidence="5">
    <location>
        <begin position="526"/>
        <end position="724"/>
    </location>
</feature>
<keyword evidence="8" id="KW-1185">Reference proteome</keyword>
<organism evidence="7 8">
    <name type="scientific">Porphyromonas loveana</name>
    <dbReference type="NCBI Taxonomy" id="1884669"/>
    <lineage>
        <taxon>Bacteria</taxon>
        <taxon>Pseudomonadati</taxon>
        <taxon>Bacteroidota</taxon>
        <taxon>Bacteroidia</taxon>
        <taxon>Bacteroidales</taxon>
        <taxon>Porphyromonadaceae</taxon>
        <taxon>Porphyromonas</taxon>
    </lineage>
</organism>
<keyword evidence="2" id="KW-0378">Hydrolase</keyword>
<dbReference type="OrthoDB" id="9812921at2"/>
<dbReference type="GeneID" id="94551304"/>
<protein>
    <submittedName>
        <fullName evidence="7">Dipeptidyl-peptidase IV</fullName>
    </submittedName>
</protein>
<dbReference type="SUPFAM" id="SSF53474">
    <property type="entry name" value="alpha/beta-Hydrolases"/>
    <property type="match status" value="1"/>
</dbReference>
<dbReference type="GO" id="GO:0008239">
    <property type="term" value="F:dipeptidyl-peptidase activity"/>
    <property type="evidence" value="ECO:0007669"/>
    <property type="project" value="TreeGrafter"/>
</dbReference>
<reference evidence="7 8" key="1">
    <citation type="submission" date="2018-04" db="EMBL/GenBank/DDBJ databases">
        <title>Genomic Encyclopedia of Type Strains, Phase IV (KMG-IV): sequencing the most valuable type-strain genomes for metagenomic binning, comparative biology and taxonomic classification.</title>
        <authorList>
            <person name="Goeker M."/>
        </authorList>
    </citation>
    <scope>NUCLEOTIDE SEQUENCE [LARGE SCALE GENOMIC DNA]</scope>
    <source>
        <strain evidence="7 8">DSM 28520</strain>
    </source>
</reference>
<dbReference type="FunFam" id="3.40.50.1820:FF:000003">
    <property type="entry name" value="Dipeptidyl peptidase 4"/>
    <property type="match status" value="1"/>
</dbReference>
<proteinExistence type="predicted"/>
<dbReference type="GO" id="GO:0004252">
    <property type="term" value="F:serine-type endopeptidase activity"/>
    <property type="evidence" value="ECO:0007669"/>
    <property type="project" value="InterPro"/>
</dbReference>
<keyword evidence="3" id="KW-0325">Glycoprotein</keyword>
<dbReference type="EMBL" id="QEKY01000015">
    <property type="protein sequence ID" value="PVZ08111.1"/>
    <property type="molecule type" value="Genomic_DNA"/>
</dbReference>
<comment type="caution">
    <text evidence="7">The sequence shown here is derived from an EMBL/GenBank/DDBJ whole genome shotgun (WGS) entry which is preliminary data.</text>
</comment>
<evidence type="ECO:0000256" key="2">
    <source>
        <dbReference type="ARBA" id="ARBA00022801"/>
    </source>
</evidence>
<gene>
    <name evidence="7" type="ORF">C7382_11544</name>
</gene>
<evidence type="ECO:0000259" key="6">
    <source>
        <dbReference type="Pfam" id="PF00930"/>
    </source>
</evidence>
<dbReference type="PANTHER" id="PTHR11731">
    <property type="entry name" value="PROTEASE FAMILY S9B,C DIPEPTIDYL-PEPTIDASE IV-RELATED"/>
    <property type="match status" value="1"/>
</dbReference>
<evidence type="ECO:0000256" key="1">
    <source>
        <dbReference type="ARBA" id="ARBA00022670"/>
    </source>
</evidence>
<name>A0A2U1F7F1_9PORP</name>
<dbReference type="GO" id="GO:0006508">
    <property type="term" value="P:proteolysis"/>
    <property type="evidence" value="ECO:0007669"/>
    <property type="project" value="UniProtKB-KW"/>
</dbReference>
<evidence type="ECO:0000256" key="4">
    <source>
        <dbReference type="SAM" id="SignalP"/>
    </source>
</evidence>
<dbReference type="Gene3D" id="3.40.50.1820">
    <property type="entry name" value="alpha/beta hydrolase"/>
    <property type="match status" value="1"/>
</dbReference>